<organism evidence="2 3">
    <name type="scientific">Fusibacter ferrireducens</name>
    <dbReference type="NCBI Taxonomy" id="2785058"/>
    <lineage>
        <taxon>Bacteria</taxon>
        <taxon>Bacillati</taxon>
        <taxon>Bacillota</taxon>
        <taxon>Clostridia</taxon>
        <taxon>Eubacteriales</taxon>
        <taxon>Eubacteriales Family XII. Incertae Sedis</taxon>
        <taxon>Fusibacter</taxon>
    </lineage>
</organism>
<feature type="transmembrane region" description="Helical" evidence="1">
    <location>
        <begin position="12"/>
        <end position="29"/>
    </location>
</feature>
<keyword evidence="1" id="KW-0472">Membrane</keyword>
<gene>
    <name evidence="2" type="ORF">ISU02_02315</name>
</gene>
<keyword evidence="1" id="KW-1133">Transmembrane helix</keyword>
<evidence type="ECO:0000313" key="2">
    <source>
        <dbReference type="EMBL" id="MBF4691930.1"/>
    </source>
</evidence>
<keyword evidence="3" id="KW-1185">Reference proteome</keyword>
<sequence length="292" mass="34348">MTDKNYNKFIQMGLIALIALITIFIYMAFQLGEVKRHSRDTYQTVNELYYKLDTLSTQMDRFEKKNQRIKDTSYSINFIELDQMSLANVKFTAELSQTATDQEITLLYRSSNLSDQDQNEHSTEWLKMPLIHHYNQIESEIALPYANDYEVQLMFESDGVAFYEPLPNLEIHSTLEHMFARAIHLHKIKGNKVEFDAQIVNFKSQYDVKLNTALCHIYYEDQIQKTYDVMQVTQEGTQKEPQLQMANQGQDFWFVNTSYTFENIQDFDPQKVRIELILTDSLGNEYKTRSGL</sequence>
<evidence type="ECO:0000313" key="3">
    <source>
        <dbReference type="Proteomes" id="UP000614200"/>
    </source>
</evidence>
<dbReference type="EMBL" id="JADKNH010000001">
    <property type="protein sequence ID" value="MBF4691930.1"/>
    <property type="molecule type" value="Genomic_DNA"/>
</dbReference>
<proteinExistence type="predicted"/>
<reference evidence="2 3" key="1">
    <citation type="submission" date="2020-11" db="EMBL/GenBank/DDBJ databases">
        <title>Fusibacter basophilias sp. nov.</title>
        <authorList>
            <person name="Qiu D."/>
        </authorList>
    </citation>
    <scope>NUCLEOTIDE SEQUENCE [LARGE SCALE GENOMIC DNA]</scope>
    <source>
        <strain evidence="2 3">Q10-2</strain>
    </source>
</reference>
<protein>
    <submittedName>
        <fullName evidence="2">Uncharacterized protein</fullName>
    </submittedName>
</protein>
<dbReference type="Proteomes" id="UP000614200">
    <property type="component" value="Unassembled WGS sequence"/>
</dbReference>
<dbReference type="RefSeq" id="WP_194700159.1">
    <property type="nucleotide sequence ID" value="NZ_JADKNH010000001.1"/>
</dbReference>
<keyword evidence="1" id="KW-0812">Transmembrane</keyword>
<name>A0ABR9ZN82_9FIRM</name>
<accession>A0ABR9ZN82</accession>
<evidence type="ECO:0000256" key="1">
    <source>
        <dbReference type="SAM" id="Phobius"/>
    </source>
</evidence>
<comment type="caution">
    <text evidence="2">The sequence shown here is derived from an EMBL/GenBank/DDBJ whole genome shotgun (WGS) entry which is preliminary data.</text>
</comment>